<accession>A0A1M5T8M7</accession>
<reference evidence="2 3" key="1">
    <citation type="submission" date="2016-11" db="EMBL/GenBank/DDBJ databases">
        <authorList>
            <person name="Jaros S."/>
            <person name="Januszkiewicz K."/>
            <person name="Wedrychowicz H."/>
        </authorList>
    </citation>
    <scope>NUCLEOTIDE SEQUENCE [LARGE SCALE GENOMIC DNA]</scope>
    <source>
        <strain evidence="2 3">DSM 45627</strain>
    </source>
</reference>
<sequence length="251" mass="27600">MRVAAVQHDIEWESATQTRDRVRPMIAQAVAGGARLVALPEMFATGFSMRPERIAEDEGGPSERFLCEQAREHDAYLLASIAQRGADGGYRNNAVLARPDGTVHRYAKIHPFSYAGEHEKYTAGTEHLTLDVDGLRVSLFVCYDLRFADEFWALARDTDLYVVVANWPAPRHEHWRLLLRARAVENQAYVLGVNRVGAAKDLGHDGGSALIDPLGRVVVEAGAEPVVVAGDVAAATVAEIRANFPFLADRR</sequence>
<dbReference type="Proteomes" id="UP000186132">
    <property type="component" value="Unassembled WGS sequence"/>
</dbReference>
<dbReference type="InterPro" id="IPR003010">
    <property type="entry name" value="C-N_Hydrolase"/>
</dbReference>
<dbReference type="GO" id="GO:0050152">
    <property type="term" value="F:omega-amidase activity"/>
    <property type="evidence" value="ECO:0007669"/>
    <property type="project" value="TreeGrafter"/>
</dbReference>
<protein>
    <submittedName>
        <fullName evidence="2">Predicted amidohydrolase</fullName>
    </submittedName>
</protein>
<dbReference type="RefSeq" id="WP_073392128.1">
    <property type="nucleotide sequence ID" value="NZ_FQVU01000006.1"/>
</dbReference>
<dbReference type="STRING" id="1206085.SAMN05443575_3937"/>
<dbReference type="SUPFAM" id="SSF56317">
    <property type="entry name" value="Carbon-nitrogen hydrolase"/>
    <property type="match status" value="1"/>
</dbReference>
<dbReference type="AlphaFoldDB" id="A0A1M5T8M7"/>
<feature type="domain" description="CN hydrolase" evidence="1">
    <location>
        <begin position="1"/>
        <end position="234"/>
    </location>
</feature>
<keyword evidence="2" id="KW-0378">Hydrolase</keyword>
<dbReference type="Pfam" id="PF00795">
    <property type="entry name" value="CN_hydrolase"/>
    <property type="match status" value="1"/>
</dbReference>
<name>A0A1M5T8M7_9ACTN</name>
<dbReference type="InterPro" id="IPR036526">
    <property type="entry name" value="C-N_Hydrolase_sf"/>
</dbReference>
<dbReference type="PANTHER" id="PTHR47799">
    <property type="entry name" value="OMEGA-AMIDASE YAFV"/>
    <property type="match status" value="1"/>
</dbReference>
<evidence type="ECO:0000259" key="1">
    <source>
        <dbReference type="PROSITE" id="PS50263"/>
    </source>
</evidence>
<dbReference type="EMBL" id="FQVU01000006">
    <property type="protein sequence ID" value="SHH47079.1"/>
    <property type="molecule type" value="Genomic_DNA"/>
</dbReference>
<dbReference type="OrthoDB" id="9811121at2"/>
<dbReference type="PANTHER" id="PTHR47799:SF1">
    <property type="entry name" value="OMEGA-AMIDASE YAFV"/>
    <property type="match status" value="1"/>
</dbReference>
<organism evidence="2 3">
    <name type="scientific">Jatrophihabitans endophyticus</name>
    <dbReference type="NCBI Taxonomy" id="1206085"/>
    <lineage>
        <taxon>Bacteria</taxon>
        <taxon>Bacillati</taxon>
        <taxon>Actinomycetota</taxon>
        <taxon>Actinomycetes</taxon>
        <taxon>Jatrophihabitantales</taxon>
        <taxon>Jatrophihabitantaceae</taxon>
        <taxon>Jatrophihabitans</taxon>
    </lineage>
</organism>
<dbReference type="InterPro" id="IPR052737">
    <property type="entry name" value="Omega-amidase_YafV"/>
</dbReference>
<evidence type="ECO:0000313" key="3">
    <source>
        <dbReference type="Proteomes" id="UP000186132"/>
    </source>
</evidence>
<keyword evidence="3" id="KW-1185">Reference proteome</keyword>
<gene>
    <name evidence="2" type="ORF">SAMN05443575_3937</name>
</gene>
<dbReference type="GO" id="GO:0106008">
    <property type="term" value="F:2-oxoglutaramate amidase activity"/>
    <property type="evidence" value="ECO:0007669"/>
    <property type="project" value="TreeGrafter"/>
</dbReference>
<evidence type="ECO:0000313" key="2">
    <source>
        <dbReference type="EMBL" id="SHH47079.1"/>
    </source>
</evidence>
<dbReference type="Gene3D" id="3.60.110.10">
    <property type="entry name" value="Carbon-nitrogen hydrolase"/>
    <property type="match status" value="1"/>
</dbReference>
<dbReference type="PROSITE" id="PS50263">
    <property type="entry name" value="CN_HYDROLASE"/>
    <property type="match status" value="1"/>
</dbReference>
<proteinExistence type="predicted"/>